<feature type="domain" description="Nucleoside phosphorylase" evidence="7">
    <location>
        <begin position="26"/>
        <end position="264"/>
    </location>
</feature>
<sequence>MLAPIMSTPSCPTPSATSSPAPVRPLAIVSALHQELAALLARGREADFERQRHAGRDFLIGRLHDVPVVLVLCGVGKVAAATTATLLAERFGVGALVFTGVAGGLGPGVKVGDLVLADELLQHDMDASPLFPRFEVPLTGRSRFPADAALTQALATACEAVLAQPQPFGAAAEALGVSRPALHRGLILSGDRFVGAAAECAALRQALPDALAVEMEGAALAQACHDLGLPFAVLRSISDRADDSAHIDFMRFIDEVASRASAAIVDGWLSAR</sequence>
<dbReference type="InterPro" id="IPR010049">
    <property type="entry name" value="MTA_SAH_Nsdase"/>
</dbReference>
<dbReference type="EC" id="3.2.2.9" evidence="2"/>
<dbReference type="UniPathway" id="UPA00904">
    <property type="reaction ID" value="UER00871"/>
</dbReference>
<evidence type="ECO:0000256" key="6">
    <source>
        <dbReference type="SAM" id="MobiDB-lite"/>
    </source>
</evidence>
<dbReference type="GO" id="GO:0019509">
    <property type="term" value="P:L-methionine salvage from methylthioadenosine"/>
    <property type="evidence" value="ECO:0007669"/>
    <property type="project" value="UniProtKB-UniPathway"/>
</dbReference>
<organism evidence="8 9">
    <name type="scientific">Sphaerotilus natans subsp. natans DSM 6575</name>
    <dbReference type="NCBI Taxonomy" id="1286631"/>
    <lineage>
        <taxon>Bacteria</taxon>
        <taxon>Pseudomonadati</taxon>
        <taxon>Pseudomonadota</taxon>
        <taxon>Betaproteobacteria</taxon>
        <taxon>Burkholderiales</taxon>
        <taxon>Sphaerotilaceae</taxon>
        <taxon>Sphaerotilus</taxon>
    </lineage>
</organism>
<evidence type="ECO:0000256" key="5">
    <source>
        <dbReference type="ARBA" id="ARBA00023167"/>
    </source>
</evidence>
<dbReference type="CDD" id="cd09008">
    <property type="entry name" value="MTAN"/>
    <property type="match status" value="1"/>
</dbReference>
<evidence type="ECO:0000259" key="7">
    <source>
        <dbReference type="Pfam" id="PF01048"/>
    </source>
</evidence>
<dbReference type="GO" id="GO:0008930">
    <property type="term" value="F:methylthioadenosine nucleosidase activity"/>
    <property type="evidence" value="ECO:0007669"/>
    <property type="project" value="InterPro"/>
</dbReference>
<dbReference type="eggNOG" id="COG0775">
    <property type="taxonomic scope" value="Bacteria"/>
</dbReference>
<evidence type="ECO:0000256" key="2">
    <source>
        <dbReference type="ARBA" id="ARBA00011974"/>
    </source>
</evidence>
<name>A0A059KLE2_9BURK</name>
<dbReference type="GO" id="GO:0008782">
    <property type="term" value="F:adenosylhomocysteine nucleosidase activity"/>
    <property type="evidence" value="ECO:0007669"/>
    <property type="project" value="UniProtKB-EC"/>
</dbReference>
<dbReference type="InterPro" id="IPR000845">
    <property type="entry name" value="Nucleoside_phosphorylase_d"/>
</dbReference>
<accession>A0A059KLE2</accession>
<comment type="caution">
    <text evidence="8">The sequence shown here is derived from an EMBL/GenBank/DDBJ whole genome shotgun (WGS) entry which is preliminary data.</text>
</comment>
<protein>
    <recommendedName>
        <fullName evidence="2">adenosylhomocysteine nucleosidase</fullName>
        <ecNumber evidence="2">3.2.2.9</ecNumber>
    </recommendedName>
</protein>
<evidence type="ECO:0000256" key="1">
    <source>
        <dbReference type="ARBA" id="ARBA00004945"/>
    </source>
</evidence>
<evidence type="ECO:0000256" key="4">
    <source>
        <dbReference type="ARBA" id="ARBA00022801"/>
    </source>
</evidence>
<dbReference type="PANTHER" id="PTHR46832:SF1">
    <property type="entry name" value="5'-METHYLTHIOADENOSINE_S-ADENOSYLHOMOCYSTEINE NUCLEOSIDASE"/>
    <property type="match status" value="1"/>
</dbReference>
<dbReference type="AlphaFoldDB" id="A0A059KLE2"/>
<keyword evidence="9" id="KW-1185">Reference proteome</keyword>
<evidence type="ECO:0000313" key="9">
    <source>
        <dbReference type="Proteomes" id="UP000026714"/>
    </source>
</evidence>
<dbReference type="GO" id="GO:0009164">
    <property type="term" value="P:nucleoside catabolic process"/>
    <property type="evidence" value="ECO:0007669"/>
    <property type="project" value="InterPro"/>
</dbReference>
<dbReference type="Gene3D" id="3.40.50.1580">
    <property type="entry name" value="Nucleoside phosphorylase domain"/>
    <property type="match status" value="1"/>
</dbReference>
<dbReference type="Proteomes" id="UP000026714">
    <property type="component" value="Unassembled WGS sequence"/>
</dbReference>
<evidence type="ECO:0000256" key="3">
    <source>
        <dbReference type="ARBA" id="ARBA00022605"/>
    </source>
</evidence>
<comment type="pathway">
    <text evidence="1">Amino-acid biosynthesis; L-methionine biosynthesis via salvage pathway; S-methyl-5-thio-alpha-D-ribose 1-phosphate from S-methyl-5'-thioadenosine (hydrolase route): step 1/2.</text>
</comment>
<feature type="region of interest" description="Disordered" evidence="6">
    <location>
        <begin position="1"/>
        <end position="20"/>
    </location>
</feature>
<feature type="compositionally biased region" description="Low complexity" evidence="6">
    <location>
        <begin position="7"/>
        <end position="20"/>
    </location>
</feature>
<dbReference type="SUPFAM" id="SSF53167">
    <property type="entry name" value="Purine and uridine phosphorylases"/>
    <property type="match status" value="1"/>
</dbReference>
<dbReference type="EMBL" id="AZRA01000052">
    <property type="protein sequence ID" value="KDB52307.1"/>
    <property type="molecule type" value="Genomic_DNA"/>
</dbReference>
<keyword evidence="3" id="KW-0028">Amino-acid biosynthesis</keyword>
<dbReference type="STRING" id="34103.SAMN05421778_12084"/>
<proteinExistence type="predicted"/>
<dbReference type="GO" id="GO:0019284">
    <property type="term" value="P:L-methionine salvage from S-adenosylmethionine"/>
    <property type="evidence" value="ECO:0007669"/>
    <property type="project" value="TreeGrafter"/>
</dbReference>
<reference evidence="8 9" key="1">
    <citation type="journal article" date="2014" name="FEMS Microbiol. Ecol.">
        <title>Sphaerotilus natans encrusted with nanoball-shaped Fe(III) oxide minerals formed by nitrate-reducing mixotrophic Fe(II) oxidation.</title>
        <authorList>
            <person name="Park S."/>
            <person name="Kim D.H."/>
            <person name="Lee J.H."/>
            <person name="Hur H.G."/>
        </authorList>
    </citation>
    <scope>NUCLEOTIDE SEQUENCE [LARGE SCALE GENOMIC DNA]</scope>
    <source>
        <strain evidence="8 9">DSM 6575</strain>
    </source>
</reference>
<dbReference type="PATRIC" id="fig|1286631.3.peg.2093"/>
<keyword evidence="5" id="KW-0486">Methionine biosynthesis</keyword>
<dbReference type="GO" id="GO:0005829">
    <property type="term" value="C:cytosol"/>
    <property type="evidence" value="ECO:0007669"/>
    <property type="project" value="TreeGrafter"/>
</dbReference>
<dbReference type="NCBIfam" id="TIGR01704">
    <property type="entry name" value="MTA_SAH-Nsdase"/>
    <property type="match status" value="1"/>
</dbReference>
<dbReference type="InterPro" id="IPR035994">
    <property type="entry name" value="Nucleoside_phosphorylase_sf"/>
</dbReference>
<dbReference type="NCBIfam" id="NF004079">
    <property type="entry name" value="PRK05584.1"/>
    <property type="match status" value="1"/>
</dbReference>
<gene>
    <name evidence="8" type="ORF">X805_21290</name>
</gene>
<dbReference type="Pfam" id="PF01048">
    <property type="entry name" value="PNP_UDP_1"/>
    <property type="match status" value="1"/>
</dbReference>
<dbReference type="PANTHER" id="PTHR46832">
    <property type="entry name" value="5'-METHYLTHIOADENOSINE/S-ADENOSYLHOMOCYSTEINE NUCLEOSIDASE"/>
    <property type="match status" value="1"/>
</dbReference>
<evidence type="ECO:0000313" key="8">
    <source>
        <dbReference type="EMBL" id="KDB52307.1"/>
    </source>
</evidence>
<keyword evidence="4" id="KW-0378">Hydrolase</keyword>